<evidence type="ECO:0000256" key="1">
    <source>
        <dbReference type="ARBA" id="ARBA00006209"/>
    </source>
</evidence>
<dbReference type="Proteomes" id="UP000050761">
    <property type="component" value="Unassembled WGS sequence"/>
</dbReference>
<evidence type="ECO:0000313" key="5">
    <source>
        <dbReference type="WBParaSite" id="HPBE_0001441401-mRNA-1"/>
    </source>
</evidence>
<accession>A0A8L8KDY4</accession>
<reference evidence="5" key="1">
    <citation type="submission" date="2019-09" db="UniProtKB">
        <authorList>
            <consortium name="WormBaseParasite"/>
        </authorList>
    </citation>
    <scope>IDENTIFICATION</scope>
</reference>
<evidence type="ECO:0000256" key="2">
    <source>
        <dbReference type="SAM" id="MobiDB-lite"/>
    </source>
</evidence>
<name>A0A8L8KDY4_HELPZ</name>
<feature type="compositionally biased region" description="Basic and acidic residues" evidence="2">
    <location>
        <begin position="485"/>
        <end position="500"/>
    </location>
</feature>
<dbReference type="InterPro" id="IPR016024">
    <property type="entry name" value="ARM-type_fold"/>
</dbReference>
<dbReference type="InterPro" id="IPR045495">
    <property type="entry name" value="PI4K_N"/>
</dbReference>
<evidence type="ECO:0000313" key="4">
    <source>
        <dbReference type="Proteomes" id="UP000050761"/>
    </source>
</evidence>
<keyword evidence="4" id="KW-1185">Reference proteome</keyword>
<comment type="similarity">
    <text evidence="1">Belongs to the PI3/PI4-kinase family. Type III PI4K subfamily.</text>
</comment>
<feature type="region of interest" description="Disordered" evidence="2">
    <location>
        <begin position="482"/>
        <end position="503"/>
    </location>
</feature>
<feature type="domain" description="PI4-kinase N-terminal" evidence="3">
    <location>
        <begin position="457"/>
        <end position="1001"/>
    </location>
</feature>
<protein>
    <submittedName>
        <fullName evidence="5">PI4-kinase N-terminal domain-containing protein</fullName>
    </submittedName>
</protein>
<dbReference type="SUPFAM" id="SSF48371">
    <property type="entry name" value="ARM repeat"/>
    <property type="match status" value="1"/>
</dbReference>
<dbReference type="WBParaSite" id="HPBE_0001441401-mRNA-1">
    <property type="protein sequence ID" value="HPBE_0001441401-mRNA-1"/>
    <property type="gene ID" value="HPBE_0001441401"/>
</dbReference>
<sequence length="1279" mass="142299">MKDLDDFVFKNTQCSAICLAKIEKSTLRDLRRVLLNGLSDDLESQPLNHNVRSTLIGIGNFLLYSHGKFADELVPLLIKALGVLPQMKWVDDGLVNKHDRVPIQEQFAFCFNTVLSDLAAHLPEHSSAVVSAQIDALACAVASILEIVNDQENVGQSKPHLLKLTCYVLGLLRSLGRHSYRADRPLISFVFPVEFEMPAQGGAGDDSKDLETPRISSDDAWAWLDGGFVPTEKEAATASVQRLIKLYNKYGASFVSVHKETKDGVRFALSNKELEALFDTGSFIKRFPYKTISETLTLACLSLLREVLRPFSVLSKNCSVKENFAKEVSIHRFVCEALRRLRYVFSFQLNAFVVQLLASLEAQRILFGERRSTQPSSGRKPNDHELPRHSISILAMACALELVEWAVVDDIDSDAVCSTMSARLFAINTNRVQLSQLPLALRALSSLGGLAEKFPSVATATVVPILSRFLLEPAPILTKLSSETASEKRNEERRQEESAAKRKSALDSLRNAAIDALCRALKSSLSVDADSVQACLASLSSKLFVCSSEVLWIFIRIVFACLFSVVALVCENAIMTLGGIGVALVGSKDVPDMVLQIFLQRFANPPSPLDNVMVRCLANMWIAGARSIYDGVMKLFTQISIESSNRVYSQEPVAAAEHRYAHVSLSVDTAFGRMADGVAEGEDQQALLVRLLELFVQLGIEGRRVGEKVSKSTVKLTIVALSTSTNSYKMSTSAGNLGVLMPKIATLLKRMSPISQPSTRLRNLFRDFWFYCTVLGFDVEYSGLWPEDWYNAVCIIATKSPVLIAQENLRSELIDNAAIKGDTISPVSEPVRFSSFDQFSSLRCIQNELQEFRNTVCGVLNHQADVVPIINRMDFAQCTYLLSVLRMEKMRVVWLLVKTIRKDKGGMWMCLLAGSSIVFEAYLEAQKKNRTDDSSESALEYHAQFLLVQFNHNLKEVRRCADACLSRMVDKFPYLLWNGKVLTTALRLLQALQLNLTQDPSCSESTFMMKGLPWSIQLQEYVSSFGGPSDSSLRLAMDAVTNAGSDNTSMYLSSLHMRSMYLGQVKGVLASRAADEDETPECNLVRRLENDFEAAVASGSKDDLQNAIMLLSALFVTLKDVNDHILSILVRSPLRSFNESTLQLCILSWNWLLAARTDIQNIADLAHFMLEIDLLCSLGRCGFSVAVLVAFIKFLSKMNSVFLREMCCAWTEACRQGLGIYERMPLAPSPLCEQLKSPTKPPHYRPHTLWLNVGFLLQRSQLKATYLNLFVTLTFSAEM</sequence>
<dbReference type="AlphaFoldDB" id="A0A8L8KDY4"/>
<dbReference type="Pfam" id="PF19274">
    <property type="entry name" value="PI4K_N"/>
    <property type="match status" value="1"/>
</dbReference>
<organism evidence="4 5">
    <name type="scientific">Heligmosomoides polygyrus</name>
    <name type="common">Parasitic roundworm</name>
    <dbReference type="NCBI Taxonomy" id="6339"/>
    <lineage>
        <taxon>Eukaryota</taxon>
        <taxon>Metazoa</taxon>
        <taxon>Ecdysozoa</taxon>
        <taxon>Nematoda</taxon>
        <taxon>Chromadorea</taxon>
        <taxon>Rhabditida</taxon>
        <taxon>Rhabditina</taxon>
        <taxon>Rhabditomorpha</taxon>
        <taxon>Strongyloidea</taxon>
        <taxon>Heligmosomidae</taxon>
        <taxon>Heligmosomoides</taxon>
    </lineage>
</organism>
<proteinExistence type="inferred from homology"/>
<evidence type="ECO:0000259" key="3">
    <source>
        <dbReference type="Pfam" id="PF19274"/>
    </source>
</evidence>